<protein>
    <recommendedName>
        <fullName evidence="4">Periplasmic protein</fullName>
    </recommendedName>
</protein>
<evidence type="ECO:0000313" key="3">
    <source>
        <dbReference type="Proteomes" id="UP000248090"/>
    </source>
</evidence>
<evidence type="ECO:0000313" key="2">
    <source>
        <dbReference type="EMBL" id="PXF31771.1"/>
    </source>
</evidence>
<keyword evidence="3" id="KW-1185">Reference proteome</keyword>
<dbReference type="EMBL" id="LAPT01000034">
    <property type="protein sequence ID" value="PXF31771.1"/>
    <property type="molecule type" value="Genomic_DNA"/>
</dbReference>
<dbReference type="Gene3D" id="2.60.40.4070">
    <property type="match status" value="1"/>
</dbReference>
<gene>
    <name evidence="2" type="ORF">WH50_08165</name>
</gene>
<name>A0ABX5LZN6_9GAMM</name>
<accession>A0ABX5LZN6</accession>
<dbReference type="Pfam" id="PF10029">
    <property type="entry name" value="DUF2271"/>
    <property type="match status" value="1"/>
</dbReference>
<evidence type="ECO:0008006" key="4">
    <source>
        <dbReference type="Google" id="ProtNLM"/>
    </source>
</evidence>
<evidence type="ECO:0000256" key="1">
    <source>
        <dbReference type="SAM" id="SignalP"/>
    </source>
</evidence>
<feature type="chain" id="PRO_5046483666" description="Periplasmic protein" evidence="1">
    <location>
        <begin position="21"/>
        <end position="167"/>
    </location>
</feature>
<sequence>MSMKYFVAAPLLLAAVSSQAADLRVEFVVPAMKVAEYHRPYVAVWIENDQRQAVNTLAVWHEQGKKDKWLKDLSQWWRRVGRDLDGPIDGVSGATRLPGTYQLQWQGIDQQGQALPAGQYTLSVEVVREVGDRELQRVSFDWPPAEAHTEQLQGKTELGQVTLQLTP</sequence>
<dbReference type="Proteomes" id="UP000248090">
    <property type="component" value="Unassembled WGS sequence"/>
</dbReference>
<comment type="caution">
    <text evidence="2">The sequence shown here is derived from an EMBL/GenBank/DDBJ whole genome shotgun (WGS) entry which is preliminary data.</text>
</comment>
<proteinExistence type="predicted"/>
<organism evidence="2 3">
    <name type="scientific">Pokkaliibacter plantistimulans</name>
    <dbReference type="NCBI Taxonomy" id="1635171"/>
    <lineage>
        <taxon>Bacteria</taxon>
        <taxon>Pseudomonadati</taxon>
        <taxon>Pseudomonadota</taxon>
        <taxon>Gammaproteobacteria</taxon>
        <taxon>Oceanospirillales</taxon>
        <taxon>Balneatrichaceae</taxon>
        <taxon>Pokkaliibacter</taxon>
    </lineage>
</organism>
<reference evidence="2 3" key="1">
    <citation type="submission" date="2015-03" db="EMBL/GenBank/DDBJ databases">
        <authorList>
            <person name="Krishnan R."/>
            <person name="Midha S."/>
            <person name="Patil P.B."/>
            <person name="Rameshkumar N."/>
        </authorList>
    </citation>
    <scope>NUCLEOTIDE SEQUENCE [LARGE SCALE GENOMIC DNA]</scope>
    <source>
        <strain evidence="2 3">L1E11</strain>
    </source>
</reference>
<dbReference type="InterPro" id="IPR014469">
    <property type="entry name" value="DUF2271"/>
</dbReference>
<feature type="signal peptide" evidence="1">
    <location>
        <begin position="1"/>
        <end position="20"/>
    </location>
</feature>
<keyword evidence="1" id="KW-0732">Signal</keyword>
<dbReference type="PIRSF" id="PIRSF014995">
    <property type="entry name" value="UCP014995"/>
    <property type="match status" value="1"/>
</dbReference>